<dbReference type="Proteomes" id="UP001163798">
    <property type="component" value="Unassembled WGS sequence"/>
</dbReference>
<name>A0AA38NMQ6_9AGAR</name>
<reference evidence="1" key="1">
    <citation type="submission" date="2022-08" db="EMBL/GenBank/DDBJ databases">
        <authorList>
            <consortium name="DOE Joint Genome Institute"/>
            <person name="Min B."/>
            <person name="Riley R."/>
            <person name="Sierra-Patev S."/>
            <person name="Naranjo-Ortiz M."/>
            <person name="Looney B."/>
            <person name="Konkel Z."/>
            <person name="Slot J.C."/>
            <person name="Sakamoto Y."/>
            <person name="Steenwyk J.L."/>
            <person name="Rokas A."/>
            <person name="Carro J."/>
            <person name="Camarero S."/>
            <person name="Ferreira P."/>
            <person name="Molpeceres G."/>
            <person name="Ruiz-Duenas F.J."/>
            <person name="Serrano A."/>
            <person name="Henrissat B."/>
            <person name="Drula E."/>
            <person name="Hughes K.W."/>
            <person name="Mata J.L."/>
            <person name="Ishikawa N.K."/>
            <person name="Vargas-Isla R."/>
            <person name="Ushijima S."/>
            <person name="Smith C.A."/>
            <person name="Ahrendt S."/>
            <person name="Andreopoulos W."/>
            <person name="He G."/>
            <person name="Labutti K."/>
            <person name="Lipzen A."/>
            <person name="Ng V."/>
            <person name="Sandor L."/>
            <person name="Barry K."/>
            <person name="Martinez A.T."/>
            <person name="Xiao Y."/>
            <person name="Gibbons J.G."/>
            <person name="Terashima K."/>
            <person name="Hibbett D.S."/>
            <person name="Grigoriev I.V."/>
        </authorList>
    </citation>
    <scope>NUCLEOTIDE SEQUENCE</scope>
    <source>
        <strain evidence="1">TFB10291</strain>
    </source>
</reference>
<gene>
    <name evidence="1" type="ORF">GGU10DRAFT_242129</name>
</gene>
<proteinExistence type="predicted"/>
<sequence length="83" mass="9736">DIHNLNPESWVMRDSLKHRELAFESKDASPAQRDDIYKAHGVQWTELLALPYWDPILFTVIDDMHLGYLGLFETHLCKIWGIN</sequence>
<keyword evidence="2" id="KW-1185">Reference proteome</keyword>
<accession>A0AA38NMQ6</accession>
<dbReference type="AlphaFoldDB" id="A0AA38NMQ6"/>
<dbReference type="EMBL" id="MU794774">
    <property type="protein sequence ID" value="KAJ3779495.1"/>
    <property type="molecule type" value="Genomic_DNA"/>
</dbReference>
<feature type="non-terminal residue" evidence="1">
    <location>
        <position position="83"/>
    </location>
</feature>
<protein>
    <submittedName>
        <fullName evidence="1">Uncharacterized protein</fullName>
    </submittedName>
</protein>
<evidence type="ECO:0000313" key="2">
    <source>
        <dbReference type="Proteomes" id="UP001163798"/>
    </source>
</evidence>
<feature type="non-terminal residue" evidence="1">
    <location>
        <position position="1"/>
    </location>
</feature>
<organism evidence="1 2">
    <name type="scientific">Lentinula aff. detonsa</name>
    <dbReference type="NCBI Taxonomy" id="2804958"/>
    <lineage>
        <taxon>Eukaryota</taxon>
        <taxon>Fungi</taxon>
        <taxon>Dikarya</taxon>
        <taxon>Basidiomycota</taxon>
        <taxon>Agaricomycotina</taxon>
        <taxon>Agaricomycetes</taxon>
        <taxon>Agaricomycetidae</taxon>
        <taxon>Agaricales</taxon>
        <taxon>Marasmiineae</taxon>
        <taxon>Omphalotaceae</taxon>
        <taxon>Lentinula</taxon>
    </lineage>
</organism>
<evidence type="ECO:0000313" key="1">
    <source>
        <dbReference type="EMBL" id="KAJ3779495.1"/>
    </source>
</evidence>
<comment type="caution">
    <text evidence="1">The sequence shown here is derived from an EMBL/GenBank/DDBJ whole genome shotgun (WGS) entry which is preliminary data.</text>
</comment>